<dbReference type="GO" id="GO:0016779">
    <property type="term" value="F:nucleotidyltransferase activity"/>
    <property type="evidence" value="ECO:0007669"/>
    <property type="project" value="UniProtKB-KW"/>
</dbReference>
<sequence length="412" mass="44448">MTPPPRQLSPLVTALNDLTPEQLSRFSRHIILPGFGREAQRRLLSARVAVVGAGGLGSPILLYLAAAGVGTIGIIDDDTVEASNLQRQVIHSVRDVGRSKADSAREAVLTHNPEATVNLHPIRLNAQNALDILGGYDLVLDGSDNFTTRYLASDAAEILNIPCVWGSILRFTGQVTTFWNVPNDGRLGVTYRDLFPEPPAPGTTPSCAEGGVLGVLCATIGSAMATEAVKLITGVGTTLLGRVLHYDALSGKWREFALERDPERVPVTQLEEDEVTCSLPPETAHEPDCAPEPATAGTLPRTHAWTARELAHALQHRESSVDAWQLIDIREPAERDIAVIPGSRHIPLTDFSAGNATQLLPHDAPVVLYCHHGVRSAHLLADLERAGFTQVHHLTGGIESWSRTVDDSVPRY</sequence>
<dbReference type="GO" id="GO:0005524">
    <property type="term" value="F:ATP binding"/>
    <property type="evidence" value="ECO:0007669"/>
    <property type="project" value="UniProtKB-KW"/>
</dbReference>
<dbReference type="GO" id="GO:0008146">
    <property type="term" value="F:sulfotransferase activity"/>
    <property type="evidence" value="ECO:0007669"/>
    <property type="project" value="TreeGrafter"/>
</dbReference>
<comment type="caution">
    <text evidence="5">The sequence shown here is derived from an EMBL/GenBank/DDBJ whole genome shotgun (WGS) entry which is preliminary data.</text>
</comment>
<keyword evidence="6" id="KW-1185">Reference proteome</keyword>
<evidence type="ECO:0000256" key="3">
    <source>
        <dbReference type="ARBA" id="ARBA00022840"/>
    </source>
</evidence>
<evidence type="ECO:0000256" key="1">
    <source>
        <dbReference type="ARBA" id="ARBA00022679"/>
    </source>
</evidence>
<evidence type="ECO:0000313" key="6">
    <source>
        <dbReference type="Proteomes" id="UP000318331"/>
    </source>
</evidence>
<dbReference type="AlphaFoldDB" id="A0A543HSZ3"/>
<keyword evidence="1 5" id="KW-0808">Transferase</keyword>
<dbReference type="InterPro" id="IPR001763">
    <property type="entry name" value="Rhodanese-like_dom"/>
</dbReference>
<dbReference type="GO" id="GO:0004792">
    <property type="term" value="F:thiosulfate-cyanide sulfurtransferase activity"/>
    <property type="evidence" value="ECO:0007669"/>
    <property type="project" value="TreeGrafter"/>
</dbReference>
<organism evidence="5 6">
    <name type="scientific">Klugiella xanthotipulae</name>
    <dbReference type="NCBI Taxonomy" id="244735"/>
    <lineage>
        <taxon>Bacteria</taxon>
        <taxon>Bacillati</taxon>
        <taxon>Actinomycetota</taxon>
        <taxon>Actinomycetes</taxon>
        <taxon>Micrococcales</taxon>
        <taxon>Microbacteriaceae</taxon>
        <taxon>Klugiella</taxon>
    </lineage>
</organism>
<dbReference type="Pfam" id="PF00899">
    <property type="entry name" value="ThiF"/>
    <property type="match status" value="1"/>
</dbReference>
<dbReference type="InterPro" id="IPR000594">
    <property type="entry name" value="ThiF_NAD_FAD-bd"/>
</dbReference>
<dbReference type="EMBL" id="VFPN01000003">
    <property type="protein sequence ID" value="TQM61455.1"/>
    <property type="molecule type" value="Genomic_DNA"/>
</dbReference>
<dbReference type="Gene3D" id="3.40.50.720">
    <property type="entry name" value="NAD(P)-binding Rossmann-like Domain"/>
    <property type="match status" value="1"/>
</dbReference>
<dbReference type="CDD" id="cd00757">
    <property type="entry name" value="ThiF_MoeB_HesA_family"/>
    <property type="match status" value="1"/>
</dbReference>
<dbReference type="Proteomes" id="UP000318331">
    <property type="component" value="Unassembled WGS sequence"/>
</dbReference>
<dbReference type="PANTHER" id="PTHR10953:SF102">
    <property type="entry name" value="ADENYLYLTRANSFERASE AND SULFURTRANSFERASE MOCS3"/>
    <property type="match status" value="1"/>
</dbReference>
<accession>A0A543HSZ3</accession>
<dbReference type="GO" id="GO:0008641">
    <property type="term" value="F:ubiquitin-like modifier activating enzyme activity"/>
    <property type="evidence" value="ECO:0007669"/>
    <property type="project" value="InterPro"/>
</dbReference>
<proteinExistence type="predicted"/>
<dbReference type="CDD" id="cd00158">
    <property type="entry name" value="RHOD"/>
    <property type="match status" value="1"/>
</dbReference>
<gene>
    <name evidence="5" type="ORF">FB466_2409</name>
</gene>
<dbReference type="PANTHER" id="PTHR10953">
    <property type="entry name" value="UBIQUITIN-ACTIVATING ENZYME E1"/>
    <property type="match status" value="1"/>
</dbReference>
<dbReference type="PROSITE" id="PS50206">
    <property type="entry name" value="RHODANESE_3"/>
    <property type="match status" value="1"/>
</dbReference>
<name>A0A543HSZ3_9MICO</name>
<reference evidence="5 6" key="1">
    <citation type="submission" date="2019-06" db="EMBL/GenBank/DDBJ databases">
        <title>Sequencing the genomes of 1000 actinobacteria strains.</title>
        <authorList>
            <person name="Klenk H.-P."/>
        </authorList>
    </citation>
    <scope>NUCLEOTIDE SEQUENCE [LARGE SCALE GENOMIC DNA]</scope>
    <source>
        <strain evidence="5 6">DSM 18031</strain>
    </source>
</reference>
<protein>
    <submittedName>
        <fullName evidence="5">Adenylyltransferase/sulfurtransferase</fullName>
    </submittedName>
</protein>
<keyword evidence="3" id="KW-0067">ATP-binding</keyword>
<keyword evidence="5" id="KW-0548">Nucleotidyltransferase</keyword>
<dbReference type="GO" id="GO:0005829">
    <property type="term" value="C:cytosol"/>
    <property type="evidence" value="ECO:0007669"/>
    <property type="project" value="TreeGrafter"/>
</dbReference>
<keyword evidence="2" id="KW-0547">Nucleotide-binding</keyword>
<dbReference type="InterPro" id="IPR035985">
    <property type="entry name" value="Ubiquitin-activating_enz"/>
</dbReference>
<evidence type="ECO:0000313" key="5">
    <source>
        <dbReference type="EMBL" id="TQM61455.1"/>
    </source>
</evidence>
<dbReference type="OrthoDB" id="9804286at2"/>
<dbReference type="Pfam" id="PF00581">
    <property type="entry name" value="Rhodanese"/>
    <property type="match status" value="1"/>
</dbReference>
<dbReference type="RefSeq" id="WP_141918565.1">
    <property type="nucleotide sequence ID" value="NZ_BAAAYS010000006.1"/>
</dbReference>
<dbReference type="Gene3D" id="3.40.250.10">
    <property type="entry name" value="Rhodanese-like domain"/>
    <property type="match status" value="1"/>
</dbReference>
<dbReference type="SMART" id="SM00450">
    <property type="entry name" value="RHOD"/>
    <property type="match status" value="1"/>
</dbReference>
<dbReference type="SUPFAM" id="SSF69572">
    <property type="entry name" value="Activating enzymes of the ubiquitin-like proteins"/>
    <property type="match status" value="1"/>
</dbReference>
<evidence type="ECO:0000259" key="4">
    <source>
        <dbReference type="PROSITE" id="PS50206"/>
    </source>
</evidence>
<dbReference type="InterPro" id="IPR036873">
    <property type="entry name" value="Rhodanese-like_dom_sf"/>
</dbReference>
<feature type="domain" description="Rhodanese" evidence="4">
    <location>
        <begin position="320"/>
        <end position="410"/>
    </location>
</feature>
<dbReference type="FunFam" id="3.40.50.720:FF:000033">
    <property type="entry name" value="Adenylyltransferase and sulfurtransferase MOCS3"/>
    <property type="match status" value="1"/>
</dbReference>
<evidence type="ECO:0000256" key="2">
    <source>
        <dbReference type="ARBA" id="ARBA00022741"/>
    </source>
</evidence>
<dbReference type="InterPro" id="IPR045886">
    <property type="entry name" value="ThiF/MoeB/HesA"/>
</dbReference>